<sequence>MRTRSFRTIDPSLLEPDDDDPLDPLSTFPEVKQWIARDIQDDDIGLRQLLERPEALSRSLSLWRKAMADYPMIRKSMASTSHRR</sequence>
<dbReference type="RefSeq" id="WP_394836354.1">
    <property type="nucleotide sequence ID" value="NZ_CP089929.1"/>
</dbReference>
<evidence type="ECO:0000313" key="3">
    <source>
        <dbReference type="Proteomes" id="UP001374803"/>
    </source>
</evidence>
<name>A0ABZ2L6Y9_9BACT</name>
<gene>
    <name evidence="2" type="ORF">LVJ94_05555</name>
</gene>
<dbReference type="EMBL" id="CP089983">
    <property type="protein sequence ID" value="WXB06698.1"/>
    <property type="molecule type" value="Genomic_DNA"/>
</dbReference>
<dbReference type="Proteomes" id="UP001374803">
    <property type="component" value="Chromosome"/>
</dbReference>
<feature type="region of interest" description="Disordered" evidence="1">
    <location>
        <begin position="1"/>
        <end position="25"/>
    </location>
</feature>
<reference evidence="2" key="1">
    <citation type="submission" date="2021-12" db="EMBL/GenBank/DDBJ databases">
        <title>Discovery of the Pendulisporaceae a myxobacterial family with distinct sporulation behavior and unique specialized metabolism.</title>
        <authorList>
            <person name="Garcia R."/>
            <person name="Popoff A."/>
            <person name="Bader C.D."/>
            <person name="Loehr J."/>
            <person name="Walesch S."/>
            <person name="Walt C."/>
            <person name="Boldt J."/>
            <person name="Bunk B."/>
            <person name="Haeckl F.J.F.P.J."/>
            <person name="Gunesch A.P."/>
            <person name="Birkelbach J."/>
            <person name="Nuebel U."/>
            <person name="Pietschmann T."/>
            <person name="Bach T."/>
            <person name="Mueller R."/>
        </authorList>
    </citation>
    <scope>NUCLEOTIDE SEQUENCE</scope>
    <source>
        <strain evidence="2">MSr11367</strain>
    </source>
</reference>
<accession>A0ABZ2L6Y9</accession>
<evidence type="ECO:0000256" key="1">
    <source>
        <dbReference type="SAM" id="MobiDB-lite"/>
    </source>
</evidence>
<organism evidence="2 3">
    <name type="scientific">Pendulispora rubella</name>
    <dbReference type="NCBI Taxonomy" id="2741070"/>
    <lineage>
        <taxon>Bacteria</taxon>
        <taxon>Pseudomonadati</taxon>
        <taxon>Myxococcota</taxon>
        <taxon>Myxococcia</taxon>
        <taxon>Myxococcales</taxon>
        <taxon>Sorangiineae</taxon>
        <taxon>Pendulisporaceae</taxon>
        <taxon>Pendulispora</taxon>
    </lineage>
</organism>
<keyword evidence="3" id="KW-1185">Reference proteome</keyword>
<evidence type="ECO:0000313" key="2">
    <source>
        <dbReference type="EMBL" id="WXB06698.1"/>
    </source>
</evidence>
<proteinExistence type="predicted"/>
<protein>
    <submittedName>
        <fullName evidence="2">Uncharacterized protein</fullName>
    </submittedName>
</protein>